<dbReference type="EMBL" id="CM003374">
    <property type="protein sequence ID" value="KOM41297.1"/>
    <property type="molecule type" value="Genomic_DNA"/>
</dbReference>
<evidence type="ECO:0000313" key="1">
    <source>
        <dbReference type="EMBL" id="KOM41297.1"/>
    </source>
</evidence>
<protein>
    <submittedName>
        <fullName evidence="1">Uncharacterized protein</fullName>
    </submittedName>
</protein>
<gene>
    <name evidence="1" type="ORF">LR48_Vigan04g149500</name>
</gene>
<name>A0A0L9UFE5_PHAAN</name>
<dbReference type="Gramene" id="KOM41297">
    <property type="protein sequence ID" value="KOM41297"/>
    <property type="gene ID" value="LR48_Vigan04g149500"/>
</dbReference>
<evidence type="ECO:0000313" key="2">
    <source>
        <dbReference type="Proteomes" id="UP000053144"/>
    </source>
</evidence>
<dbReference type="Proteomes" id="UP000053144">
    <property type="component" value="Chromosome 4"/>
</dbReference>
<organism evidence="1 2">
    <name type="scientific">Phaseolus angularis</name>
    <name type="common">Azuki bean</name>
    <name type="synonym">Vigna angularis</name>
    <dbReference type="NCBI Taxonomy" id="3914"/>
    <lineage>
        <taxon>Eukaryota</taxon>
        <taxon>Viridiplantae</taxon>
        <taxon>Streptophyta</taxon>
        <taxon>Embryophyta</taxon>
        <taxon>Tracheophyta</taxon>
        <taxon>Spermatophyta</taxon>
        <taxon>Magnoliopsida</taxon>
        <taxon>eudicotyledons</taxon>
        <taxon>Gunneridae</taxon>
        <taxon>Pentapetalae</taxon>
        <taxon>rosids</taxon>
        <taxon>fabids</taxon>
        <taxon>Fabales</taxon>
        <taxon>Fabaceae</taxon>
        <taxon>Papilionoideae</taxon>
        <taxon>50 kb inversion clade</taxon>
        <taxon>NPAAA clade</taxon>
        <taxon>indigoferoid/millettioid clade</taxon>
        <taxon>Phaseoleae</taxon>
        <taxon>Vigna</taxon>
    </lineage>
</organism>
<dbReference type="AlphaFoldDB" id="A0A0L9UFE5"/>
<reference evidence="2" key="1">
    <citation type="journal article" date="2015" name="Proc. Natl. Acad. Sci. U.S.A.">
        <title>Genome sequencing of adzuki bean (Vigna angularis) provides insight into high starch and low fat accumulation and domestication.</title>
        <authorList>
            <person name="Yang K."/>
            <person name="Tian Z."/>
            <person name="Chen C."/>
            <person name="Luo L."/>
            <person name="Zhao B."/>
            <person name="Wang Z."/>
            <person name="Yu L."/>
            <person name="Li Y."/>
            <person name="Sun Y."/>
            <person name="Li W."/>
            <person name="Chen Y."/>
            <person name="Li Y."/>
            <person name="Zhang Y."/>
            <person name="Ai D."/>
            <person name="Zhao J."/>
            <person name="Shang C."/>
            <person name="Ma Y."/>
            <person name="Wu B."/>
            <person name="Wang M."/>
            <person name="Gao L."/>
            <person name="Sun D."/>
            <person name="Zhang P."/>
            <person name="Guo F."/>
            <person name="Wang W."/>
            <person name="Li Y."/>
            <person name="Wang J."/>
            <person name="Varshney R.K."/>
            <person name="Wang J."/>
            <person name="Ling H.Q."/>
            <person name="Wan P."/>
        </authorList>
    </citation>
    <scope>NUCLEOTIDE SEQUENCE</scope>
    <source>
        <strain evidence="2">cv. Jingnong 6</strain>
    </source>
</reference>
<proteinExistence type="predicted"/>
<accession>A0A0L9UFE5</accession>
<sequence length="121" mass="13910">MSFVARGNIFIHKDEARNEDDDDDEDAHMAELVNVADPSQIGPSDVPSSSYLSIEEQIANLTRHMKQMSTLQQSRHEELMELHHSHHEYLCERLDDFDIRLGNIKSHYNLNPPDNPPSPSF</sequence>